<name>A0ABV7DMC3_9HYPH</name>
<protein>
    <submittedName>
        <fullName evidence="1">Urease operon accessory protein</fullName>
    </submittedName>
</protein>
<evidence type="ECO:0000313" key="2">
    <source>
        <dbReference type="Proteomes" id="UP001595377"/>
    </source>
</evidence>
<comment type="caution">
    <text evidence="1">The sequence shown here is derived from an EMBL/GenBank/DDBJ whole genome shotgun (WGS) entry which is preliminary data.</text>
</comment>
<gene>
    <name evidence="1" type="ORF">ACFOHH_20195</name>
</gene>
<dbReference type="RefSeq" id="WP_257314725.1">
    <property type="nucleotide sequence ID" value="NZ_JANFDG010000007.1"/>
</dbReference>
<evidence type="ECO:0000313" key="1">
    <source>
        <dbReference type="EMBL" id="MFC3075442.1"/>
    </source>
</evidence>
<reference evidence="2" key="1">
    <citation type="journal article" date="2019" name="Int. J. Syst. Evol. Microbiol.">
        <title>The Global Catalogue of Microorganisms (GCM) 10K type strain sequencing project: providing services to taxonomists for standard genome sequencing and annotation.</title>
        <authorList>
            <consortium name="The Broad Institute Genomics Platform"/>
            <consortium name="The Broad Institute Genome Sequencing Center for Infectious Disease"/>
            <person name="Wu L."/>
            <person name="Ma J."/>
        </authorList>
    </citation>
    <scope>NUCLEOTIDE SEQUENCE [LARGE SCALE GENOMIC DNA]</scope>
    <source>
        <strain evidence="2">KCTC 52677</strain>
    </source>
</reference>
<dbReference type="Proteomes" id="UP001595377">
    <property type="component" value="Unassembled WGS sequence"/>
</dbReference>
<sequence length="213" mass="22675">MARRIVIVGNGDIPEGVAEAIDGADLVIRFNACRSAGRGGLRTDVVAVCNTGRPALAMLGGGWQSLETVRQARAIWCVRAPEKFAALRGPLSERHPDLDDFCDDHTLGFTTFAQLTGRALRIVPPAVHDRLDAALSAHAPPAYVVPSSGLVVIADVLDNLAADGDDVTLAGFGHQGWPGHPFAAERLWVEARIAEGRLRRLHPDNRPSASGGR</sequence>
<keyword evidence="2" id="KW-1185">Reference proteome</keyword>
<accession>A0ABV7DMC3</accession>
<organism evidence="1 2">
    <name type="scientific">Shinella pollutisoli</name>
    <dbReference type="NCBI Taxonomy" id="2250594"/>
    <lineage>
        <taxon>Bacteria</taxon>
        <taxon>Pseudomonadati</taxon>
        <taxon>Pseudomonadota</taxon>
        <taxon>Alphaproteobacteria</taxon>
        <taxon>Hyphomicrobiales</taxon>
        <taxon>Rhizobiaceae</taxon>
        <taxon>Shinella</taxon>
    </lineage>
</organism>
<dbReference type="EMBL" id="JBHRSP010000034">
    <property type="protein sequence ID" value="MFC3075442.1"/>
    <property type="molecule type" value="Genomic_DNA"/>
</dbReference>
<proteinExistence type="predicted"/>